<accession>A0A8H7ZTV3</accession>
<organism evidence="2 3">
    <name type="scientific">Olpidium bornovanus</name>
    <dbReference type="NCBI Taxonomy" id="278681"/>
    <lineage>
        <taxon>Eukaryota</taxon>
        <taxon>Fungi</taxon>
        <taxon>Fungi incertae sedis</taxon>
        <taxon>Olpidiomycota</taxon>
        <taxon>Olpidiomycotina</taxon>
        <taxon>Olpidiomycetes</taxon>
        <taxon>Olpidiales</taxon>
        <taxon>Olpidiaceae</taxon>
        <taxon>Olpidium</taxon>
    </lineage>
</organism>
<dbReference type="EMBL" id="JAEFCI010006971">
    <property type="protein sequence ID" value="KAG5459359.1"/>
    <property type="molecule type" value="Genomic_DNA"/>
</dbReference>
<dbReference type="Proteomes" id="UP000673691">
    <property type="component" value="Unassembled WGS sequence"/>
</dbReference>
<sequence length="64" mass="6839">MNKGAPPGLEARVKELVVEGRSYIAPKARAWRDEGKKTFGEFVPEQGAPASDDGLEVPKEGACP</sequence>
<evidence type="ECO:0000256" key="1">
    <source>
        <dbReference type="SAM" id="MobiDB-lite"/>
    </source>
</evidence>
<name>A0A8H7ZTV3_9FUNG</name>
<dbReference type="AlphaFoldDB" id="A0A8H7ZTV3"/>
<reference evidence="2 3" key="1">
    <citation type="journal article" name="Sci. Rep.">
        <title>Genome-scale phylogenetic analyses confirm Olpidium as the closest living zoosporic fungus to the non-flagellated, terrestrial fungi.</title>
        <authorList>
            <person name="Chang Y."/>
            <person name="Rochon D."/>
            <person name="Sekimoto S."/>
            <person name="Wang Y."/>
            <person name="Chovatia M."/>
            <person name="Sandor L."/>
            <person name="Salamov A."/>
            <person name="Grigoriev I.V."/>
            <person name="Stajich J.E."/>
            <person name="Spatafora J.W."/>
        </authorList>
    </citation>
    <scope>NUCLEOTIDE SEQUENCE [LARGE SCALE GENOMIC DNA]</scope>
    <source>
        <strain evidence="2">S191</strain>
    </source>
</reference>
<protein>
    <submittedName>
        <fullName evidence="2">Uncharacterized protein</fullName>
    </submittedName>
</protein>
<evidence type="ECO:0000313" key="2">
    <source>
        <dbReference type="EMBL" id="KAG5459359.1"/>
    </source>
</evidence>
<keyword evidence="3" id="KW-1185">Reference proteome</keyword>
<proteinExistence type="predicted"/>
<gene>
    <name evidence="2" type="ORF">BJ554DRAFT_246</name>
</gene>
<feature type="region of interest" description="Disordered" evidence="1">
    <location>
        <begin position="40"/>
        <end position="64"/>
    </location>
</feature>
<comment type="caution">
    <text evidence="2">The sequence shown here is derived from an EMBL/GenBank/DDBJ whole genome shotgun (WGS) entry which is preliminary data.</text>
</comment>
<evidence type="ECO:0000313" key="3">
    <source>
        <dbReference type="Proteomes" id="UP000673691"/>
    </source>
</evidence>